<evidence type="ECO:0000256" key="2">
    <source>
        <dbReference type="ARBA" id="ARBA00022491"/>
    </source>
</evidence>
<dbReference type="InterPro" id="IPR036388">
    <property type="entry name" value="WH-like_DNA-bd_sf"/>
</dbReference>
<accession>A0A4D7JLJ8</accession>
<reference evidence="8 9" key="1">
    <citation type="submission" date="2018-04" db="EMBL/GenBank/DDBJ databases">
        <title>Complete genome uncultured novel isolate.</title>
        <authorList>
            <person name="Merlino G."/>
        </authorList>
    </citation>
    <scope>NUCLEOTIDE SEQUENCE [LARGE SCALE GENOMIC DNA]</scope>
    <source>
        <strain evidence="9">R1DC9</strain>
    </source>
</reference>
<dbReference type="OrthoDB" id="594893at2"/>
<evidence type="ECO:0000256" key="1">
    <source>
        <dbReference type="ARBA" id="ARBA00007957"/>
    </source>
</evidence>
<keyword evidence="5" id="KW-0238">DNA-binding</keyword>
<dbReference type="GO" id="GO:0045892">
    <property type="term" value="P:negative regulation of DNA-templated transcription"/>
    <property type="evidence" value="ECO:0007669"/>
    <property type="project" value="TreeGrafter"/>
</dbReference>
<comment type="similarity">
    <text evidence="1">Belongs to the Fur family.</text>
</comment>
<protein>
    <submittedName>
        <fullName evidence="8">Transcriptional repressor</fullName>
    </submittedName>
</protein>
<dbReference type="AlphaFoldDB" id="A0A4D7JLJ8"/>
<dbReference type="GO" id="GO:0000976">
    <property type="term" value="F:transcription cis-regulatory region binding"/>
    <property type="evidence" value="ECO:0007669"/>
    <property type="project" value="TreeGrafter"/>
</dbReference>
<sequence>MNKTDKNIVLKLRSAGVRATKQRIAVMECLSENSKHYSAEEIYDKLKEEIPSLSQGSVYHILDVFCEKGLAKRLSVEKGPKRFDVTDTPHHHLVCNESNEVFDYFDEDLTGLIKKYLREKPIQGFDVTDIELQLRGKRKV</sequence>
<dbReference type="Proteomes" id="UP000298616">
    <property type="component" value="Chromosome"/>
</dbReference>
<gene>
    <name evidence="8" type="ORF">DCC35_06305</name>
</gene>
<evidence type="ECO:0000256" key="6">
    <source>
        <dbReference type="ARBA" id="ARBA00023163"/>
    </source>
</evidence>
<keyword evidence="7" id="KW-0479">Metal-binding</keyword>
<evidence type="ECO:0000256" key="5">
    <source>
        <dbReference type="ARBA" id="ARBA00023125"/>
    </source>
</evidence>
<comment type="cofactor">
    <cofactor evidence="7">
        <name>Zn(2+)</name>
        <dbReference type="ChEBI" id="CHEBI:29105"/>
    </cofactor>
    <text evidence="7">Binds 1 zinc ion per subunit.</text>
</comment>
<feature type="binding site" evidence="7">
    <location>
        <position position="95"/>
    </location>
    <ligand>
        <name>Zn(2+)</name>
        <dbReference type="ChEBI" id="CHEBI:29105"/>
    </ligand>
</feature>
<dbReference type="InterPro" id="IPR043135">
    <property type="entry name" value="Fur_C"/>
</dbReference>
<keyword evidence="6" id="KW-0804">Transcription</keyword>
<proteinExistence type="inferred from homology"/>
<dbReference type="PANTHER" id="PTHR33202:SF8">
    <property type="entry name" value="PEROXIDE-RESPONSIVE REPRESSOR PERR"/>
    <property type="match status" value="1"/>
</dbReference>
<keyword evidence="4" id="KW-0805">Transcription regulation</keyword>
<dbReference type="EMBL" id="CP028923">
    <property type="protein sequence ID" value="QCK14380.1"/>
    <property type="molecule type" value="Genomic_DNA"/>
</dbReference>
<dbReference type="GO" id="GO:1900376">
    <property type="term" value="P:regulation of secondary metabolite biosynthetic process"/>
    <property type="evidence" value="ECO:0007669"/>
    <property type="project" value="TreeGrafter"/>
</dbReference>
<dbReference type="Gene3D" id="3.30.1490.190">
    <property type="match status" value="1"/>
</dbReference>
<dbReference type="KEGG" id="fpf:DCC35_06305"/>
<evidence type="ECO:0000256" key="3">
    <source>
        <dbReference type="ARBA" id="ARBA00022833"/>
    </source>
</evidence>
<name>A0A4D7JLJ8_9BACT</name>
<evidence type="ECO:0000256" key="4">
    <source>
        <dbReference type="ARBA" id="ARBA00023015"/>
    </source>
</evidence>
<keyword evidence="9" id="KW-1185">Reference proteome</keyword>
<dbReference type="PANTHER" id="PTHR33202">
    <property type="entry name" value="ZINC UPTAKE REGULATION PROTEIN"/>
    <property type="match status" value="1"/>
</dbReference>
<evidence type="ECO:0000313" key="8">
    <source>
        <dbReference type="EMBL" id="QCK14380.1"/>
    </source>
</evidence>
<dbReference type="InterPro" id="IPR036390">
    <property type="entry name" value="WH_DNA-bd_sf"/>
</dbReference>
<dbReference type="SUPFAM" id="SSF46785">
    <property type="entry name" value="Winged helix' DNA-binding domain"/>
    <property type="match status" value="1"/>
</dbReference>
<keyword evidence="2" id="KW-0678">Repressor</keyword>
<dbReference type="GO" id="GO:0008270">
    <property type="term" value="F:zinc ion binding"/>
    <property type="evidence" value="ECO:0007669"/>
    <property type="project" value="TreeGrafter"/>
</dbReference>
<organism evidence="8 9">
    <name type="scientific">Mangrovivirga cuniculi</name>
    <dbReference type="NCBI Taxonomy" id="2715131"/>
    <lineage>
        <taxon>Bacteria</taxon>
        <taxon>Pseudomonadati</taxon>
        <taxon>Bacteroidota</taxon>
        <taxon>Cytophagia</taxon>
        <taxon>Cytophagales</taxon>
        <taxon>Mangrovivirgaceae</taxon>
        <taxon>Mangrovivirga</taxon>
    </lineage>
</organism>
<dbReference type="InterPro" id="IPR002481">
    <property type="entry name" value="FUR"/>
</dbReference>
<dbReference type="GO" id="GO:0003700">
    <property type="term" value="F:DNA-binding transcription factor activity"/>
    <property type="evidence" value="ECO:0007669"/>
    <property type="project" value="InterPro"/>
</dbReference>
<dbReference type="Gene3D" id="1.10.10.10">
    <property type="entry name" value="Winged helix-like DNA-binding domain superfamily/Winged helix DNA-binding domain"/>
    <property type="match status" value="1"/>
</dbReference>
<evidence type="ECO:0000313" key="9">
    <source>
        <dbReference type="Proteomes" id="UP000298616"/>
    </source>
</evidence>
<dbReference type="CDD" id="cd07153">
    <property type="entry name" value="Fur_like"/>
    <property type="match status" value="1"/>
</dbReference>
<keyword evidence="3 7" id="KW-0862">Zinc</keyword>
<dbReference type="Pfam" id="PF01475">
    <property type="entry name" value="FUR"/>
    <property type="match status" value="1"/>
</dbReference>
<dbReference type="RefSeq" id="WP_137089969.1">
    <property type="nucleotide sequence ID" value="NZ_CP028923.1"/>
</dbReference>
<evidence type="ECO:0000256" key="7">
    <source>
        <dbReference type="PIRSR" id="PIRSR602481-1"/>
    </source>
</evidence>